<evidence type="ECO:0000256" key="7">
    <source>
        <dbReference type="PROSITE-ProRule" id="PRU10132"/>
    </source>
</evidence>
<evidence type="ECO:0000256" key="5">
    <source>
        <dbReference type="ARBA" id="ARBA00022786"/>
    </source>
</evidence>
<dbReference type="EMBL" id="JAQMWT010000322">
    <property type="protein sequence ID" value="KAJ8604786.1"/>
    <property type="molecule type" value="Genomic_DNA"/>
</dbReference>
<evidence type="ECO:0000256" key="6">
    <source>
        <dbReference type="ARBA" id="ARBA00022840"/>
    </source>
</evidence>
<name>A0AAD7UHE0_9STRA</name>
<feature type="domain" description="Ubiquitin-activating enzyme SCCH" evidence="9">
    <location>
        <begin position="642"/>
        <end position="919"/>
    </location>
</feature>
<evidence type="ECO:0000256" key="3">
    <source>
        <dbReference type="ARBA" id="ARBA00022598"/>
    </source>
</evidence>
<evidence type="ECO:0000259" key="8">
    <source>
        <dbReference type="Pfam" id="PF00899"/>
    </source>
</evidence>
<accession>A0AAD7UHE0</accession>
<dbReference type="AlphaFoldDB" id="A0AAD7UHE0"/>
<dbReference type="InterPro" id="IPR042302">
    <property type="entry name" value="E1_FCCH_sf"/>
</dbReference>
<dbReference type="InterPro" id="IPR042063">
    <property type="entry name" value="Ubi_acti_E1_SCCH"/>
</dbReference>
<reference evidence="10" key="1">
    <citation type="submission" date="2023-01" db="EMBL/GenBank/DDBJ databases">
        <title>Metagenome sequencing of chrysophaentin producing Chrysophaeum taylorii.</title>
        <authorList>
            <person name="Davison J."/>
            <person name="Bewley C."/>
        </authorList>
    </citation>
    <scope>NUCLEOTIDE SEQUENCE</scope>
    <source>
        <strain evidence="10">NIES-1699</strain>
    </source>
</reference>
<dbReference type="InterPro" id="IPR019572">
    <property type="entry name" value="UBA_E1_SCCH"/>
</dbReference>
<evidence type="ECO:0000256" key="2">
    <source>
        <dbReference type="ARBA" id="ARBA00005673"/>
    </source>
</evidence>
<dbReference type="GO" id="GO:0005737">
    <property type="term" value="C:cytoplasm"/>
    <property type="evidence" value="ECO:0007669"/>
    <property type="project" value="TreeGrafter"/>
</dbReference>
<evidence type="ECO:0000256" key="4">
    <source>
        <dbReference type="ARBA" id="ARBA00022741"/>
    </source>
</evidence>
<dbReference type="Gene3D" id="1.10.10.2660">
    <property type="entry name" value="Ubiquitin-activating enzyme E1, SCCH domain"/>
    <property type="match status" value="1"/>
</dbReference>
<proteinExistence type="inferred from homology"/>
<dbReference type="GO" id="GO:0005524">
    <property type="term" value="F:ATP binding"/>
    <property type="evidence" value="ECO:0007669"/>
    <property type="project" value="UniProtKB-KW"/>
</dbReference>
<dbReference type="GO" id="GO:0008641">
    <property type="term" value="F:ubiquitin-like modifier activating enzyme activity"/>
    <property type="evidence" value="ECO:0007669"/>
    <property type="project" value="InterPro"/>
</dbReference>
<dbReference type="InterPro" id="IPR042449">
    <property type="entry name" value="Ub-E1_IAD_1"/>
</dbReference>
<evidence type="ECO:0000313" key="11">
    <source>
        <dbReference type="Proteomes" id="UP001230188"/>
    </source>
</evidence>
<dbReference type="PROSITE" id="PS00865">
    <property type="entry name" value="UBIQUITIN_ACTIVAT_2"/>
    <property type="match status" value="1"/>
</dbReference>
<keyword evidence="4" id="KW-0547">Nucleotide-binding</keyword>
<dbReference type="Gene3D" id="2.40.30.180">
    <property type="entry name" value="Ubiquitin-activating enzyme E1, FCCH domain"/>
    <property type="match status" value="1"/>
</dbReference>
<dbReference type="GO" id="GO:0004792">
    <property type="term" value="F:thiosulfate-cyanide sulfurtransferase activity"/>
    <property type="evidence" value="ECO:0007669"/>
    <property type="project" value="TreeGrafter"/>
</dbReference>
<keyword evidence="11" id="KW-1185">Reference proteome</keyword>
<feature type="active site" description="Glycyl thioester intermediate" evidence="7">
    <location>
        <position position="636"/>
    </location>
</feature>
<dbReference type="Pfam" id="PF10585">
    <property type="entry name" value="UBA_E1_SCCH"/>
    <property type="match status" value="1"/>
</dbReference>
<dbReference type="InterPro" id="IPR045886">
    <property type="entry name" value="ThiF/MoeB/HesA"/>
</dbReference>
<evidence type="ECO:0008006" key="12">
    <source>
        <dbReference type="Google" id="ProtNLM"/>
    </source>
</evidence>
<dbReference type="Proteomes" id="UP001230188">
    <property type="component" value="Unassembled WGS sequence"/>
</dbReference>
<dbReference type="InterPro" id="IPR035985">
    <property type="entry name" value="Ubiquitin-activating_enz"/>
</dbReference>
<sequence length="1201" mass="130384">MVEREEKRFSNRYSRQNAALGAETTKFLGRMRLVVVGMRGVGVEVAKNCLLQGVSKLTIYDPTPVGIADAGVNFFLSPEDVGRPRDVVCRPRLQELNPEATVSVAEALTEELVGNSDCAVFCGLRAREDLLRWNEFCRSRTRESIDERGCSYREPAAVSFVWCACCGLATSIFVDHGPSFEVRDANGEKPAVRLVESISREARGLVRYIVPDGMAATSLPAGSLYALSEVNGCDGVEADAWPASRDEGDPANSFRIGDTRRFPPYVSGGVITECKAPKTVAFRSLGARLLDPGKAHDEGGGTIMTDYAFTNAEAMVHATLVGLLEFHAATGRAPKPNDEADADAVVANARHFVEACRVANRAAGSGALDLDQLDEAFARTFARHAAVEIQPVACFAGGVVAQEVVKCAGKYTPIDGFAHFSFFEALPTPPPPLADRAPRESRYDDLVAVYGARFVLERLANLNYFLVGSGALGCEFVKNFALCGVCCGPRGKLLVADADRIELSNLTRQFLFREHNVGHPKCVAAAAMAVDPGPRTCANAMNAALKVSTAEAYVGPKTETTLFNDDLWEGLDGVCNALDNMEARFYVDGQCVKFEKPLLESGTMGTSGNVDPIVPHKTRTYREGGNAADGGGVPMCTLRNFPHLIEHCIEWARDKFAELFVKPAKRAAKFAQAPDSACATLRRDLASTDAATVEAARHQAETLLATLRVATIPDLARRRAACAQAAFDAFHALFRDQILDLVRAYPADARVKDKDGRDKGPFWSGHKKFPTPATYDPSAEPHWRFLVATTHLLSQMLGAQPRKLENDDDYAANERDADWAADLASHLAIPTYASRAVDATGIDDTTTTTTQETTDVATARAAGLAAVDALRAAAGALDHVQAHDFEKDDDYNFHIDFVTACANCRAENYSINQTDHDAAKLAAGRIVPAIATTTASVTGLVMLELFKVVMDLPATSLRTRQVGLGVNYYPSFDADNLVRRETRVVQTKPDPSTLDEDAFDANGDIKPEFYIKRPSVAYPNPHSVWTKLLAPPDAANWKIDQLSSWLRATHDLRLTAWNLHAGYVVEDDVKRPVSVRVYPPVQTLDLSKLPPLDLSKPKAMVALQKSGIAGALAMKYLAAWDKYKTQGGLPADLPPPERSTADMTIKEILELKGNLDLSGRRRVLLDGLSCSVVAPKQLDEDAMDVDEIDVEKLAPVLINLK</sequence>
<dbReference type="Gene3D" id="3.40.50.12550">
    <property type="entry name" value="Ubiquitin-activating enzyme E1, inactive adenylation domain, subdomain 2"/>
    <property type="match status" value="1"/>
</dbReference>
<dbReference type="PANTHER" id="PTHR10953">
    <property type="entry name" value="UBIQUITIN-ACTIVATING ENZYME E1"/>
    <property type="match status" value="1"/>
</dbReference>
<dbReference type="InterPro" id="IPR000594">
    <property type="entry name" value="ThiF_NAD_FAD-bd"/>
</dbReference>
<feature type="domain" description="THIF-type NAD/FAD binding fold" evidence="8">
    <location>
        <begin position="13"/>
        <end position="413"/>
    </location>
</feature>
<dbReference type="InterPro" id="IPR033127">
    <property type="entry name" value="UBQ-activ_enz_E1_Cys_AS"/>
</dbReference>
<dbReference type="InterPro" id="IPR000011">
    <property type="entry name" value="UBQ/SUMO-activ_enz_E1-like"/>
</dbReference>
<gene>
    <name evidence="10" type="ORF">CTAYLR_001047</name>
</gene>
<evidence type="ECO:0000256" key="1">
    <source>
        <dbReference type="ARBA" id="ARBA00004906"/>
    </source>
</evidence>
<dbReference type="Pfam" id="PF00899">
    <property type="entry name" value="ThiF"/>
    <property type="match status" value="2"/>
</dbReference>
<dbReference type="PRINTS" id="PR01849">
    <property type="entry name" value="UBIQUITINACT"/>
</dbReference>
<protein>
    <recommendedName>
        <fullName evidence="12">E1 ubiquitin-activating enzyme</fullName>
    </recommendedName>
</protein>
<organism evidence="10 11">
    <name type="scientific">Chrysophaeum taylorii</name>
    <dbReference type="NCBI Taxonomy" id="2483200"/>
    <lineage>
        <taxon>Eukaryota</taxon>
        <taxon>Sar</taxon>
        <taxon>Stramenopiles</taxon>
        <taxon>Ochrophyta</taxon>
        <taxon>Pelagophyceae</taxon>
        <taxon>Pelagomonadales</taxon>
        <taxon>Pelagomonadaceae</taxon>
        <taxon>Chrysophaeum</taxon>
    </lineage>
</organism>
<comment type="caution">
    <text evidence="10">The sequence shown here is derived from an EMBL/GenBank/DDBJ whole genome shotgun (WGS) entry which is preliminary data.</text>
</comment>
<dbReference type="GO" id="GO:0032446">
    <property type="term" value="P:protein modification by small protein conjugation"/>
    <property type="evidence" value="ECO:0007669"/>
    <property type="project" value="TreeGrafter"/>
</dbReference>
<keyword evidence="3" id="KW-0436">Ligase</keyword>
<dbReference type="SUPFAM" id="SSF69572">
    <property type="entry name" value="Activating enzymes of the ubiquitin-like proteins"/>
    <property type="match status" value="2"/>
</dbReference>
<keyword evidence="6" id="KW-0067">ATP-binding</keyword>
<dbReference type="Gene3D" id="3.40.50.720">
    <property type="entry name" value="NAD(P)-binding Rossmann-like Domain"/>
    <property type="match status" value="1"/>
</dbReference>
<evidence type="ECO:0000313" key="10">
    <source>
        <dbReference type="EMBL" id="KAJ8604786.1"/>
    </source>
</evidence>
<keyword evidence="5" id="KW-0833">Ubl conjugation pathway</keyword>
<comment type="pathway">
    <text evidence="1">Protein modification; protein ubiquitination.</text>
</comment>
<dbReference type="GO" id="GO:0016779">
    <property type="term" value="F:nucleotidyltransferase activity"/>
    <property type="evidence" value="ECO:0007669"/>
    <property type="project" value="TreeGrafter"/>
</dbReference>
<feature type="domain" description="THIF-type NAD/FAD binding fold" evidence="8">
    <location>
        <begin position="456"/>
        <end position="959"/>
    </location>
</feature>
<comment type="similarity">
    <text evidence="2">Belongs to the ubiquitin-activating E1 family.</text>
</comment>
<dbReference type="PANTHER" id="PTHR10953:SF4">
    <property type="entry name" value="UBIQUITIN-ACTIVATING ENZYME E1 C-TERMINAL DOMAIN-CONTAINING PROTEIN"/>
    <property type="match status" value="1"/>
</dbReference>
<dbReference type="Gene3D" id="3.50.50.80">
    <property type="entry name" value="Ubiquitin-activating enzyme E1, inactive adenylation domain, subdomain 1"/>
    <property type="match status" value="1"/>
</dbReference>
<evidence type="ECO:0000259" key="9">
    <source>
        <dbReference type="Pfam" id="PF10585"/>
    </source>
</evidence>